<gene>
    <name evidence="11" type="ORF">SAMN02745206_00623</name>
</gene>
<feature type="domain" description="Methyl-accepting transducer" evidence="10">
    <location>
        <begin position="670"/>
        <end position="899"/>
    </location>
</feature>
<protein>
    <submittedName>
        <fullName evidence="11">Methyl-accepting chemotaxis protein</fullName>
    </submittedName>
</protein>
<keyword evidence="3" id="KW-0145">Chemotaxis</keyword>
<dbReference type="Proteomes" id="UP000184076">
    <property type="component" value="Unassembled WGS sequence"/>
</dbReference>
<dbReference type="InterPro" id="IPR004090">
    <property type="entry name" value="Chemotax_Me-accpt_rcpt"/>
</dbReference>
<evidence type="ECO:0000256" key="7">
    <source>
        <dbReference type="ARBA" id="ARBA00029447"/>
    </source>
</evidence>
<keyword evidence="12" id="KW-1185">Reference proteome</keyword>
<evidence type="ECO:0000256" key="3">
    <source>
        <dbReference type="ARBA" id="ARBA00022500"/>
    </source>
</evidence>
<dbReference type="InterPro" id="IPR004089">
    <property type="entry name" value="MCPsignal_dom"/>
</dbReference>
<dbReference type="GO" id="GO:0007165">
    <property type="term" value="P:signal transduction"/>
    <property type="evidence" value="ECO:0007669"/>
    <property type="project" value="UniProtKB-KW"/>
</dbReference>
<evidence type="ECO:0000313" key="11">
    <source>
        <dbReference type="EMBL" id="SHE66582.1"/>
    </source>
</evidence>
<keyword evidence="6" id="KW-0472">Membrane</keyword>
<evidence type="ECO:0000256" key="6">
    <source>
        <dbReference type="ARBA" id="ARBA00023136"/>
    </source>
</evidence>
<dbReference type="InterPro" id="IPR051310">
    <property type="entry name" value="MCP_chemotaxis"/>
</dbReference>
<dbReference type="GO" id="GO:0004888">
    <property type="term" value="F:transmembrane signaling receptor activity"/>
    <property type="evidence" value="ECO:0007669"/>
    <property type="project" value="InterPro"/>
</dbReference>
<evidence type="ECO:0000256" key="5">
    <source>
        <dbReference type="ARBA" id="ARBA00022989"/>
    </source>
</evidence>
<evidence type="ECO:0000256" key="4">
    <source>
        <dbReference type="ARBA" id="ARBA00022692"/>
    </source>
</evidence>
<evidence type="ECO:0000256" key="2">
    <source>
        <dbReference type="ARBA" id="ARBA00022475"/>
    </source>
</evidence>
<dbReference type="EMBL" id="FQVB01000006">
    <property type="protein sequence ID" value="SHE66582.1"/>
    <property type="molecule type" value="Genomic_DNA"/>
</dbReference>
<dbReference type="InterPro" id="IPR029151">
    <property type="entry name" value="Sensor-like_sf"/>
</dbReference>
<dbReference type="PANTHER" id="PTHR43531:SF11">
    <property type="entry name" value="METHYL-ACCEPTING CHEMOTAXIS PROTEIN 3"/>
    <property type="match status" value="1"/>
</dbReference>
<dbReference type="Pfam" id="PF17201">
    <property type="entry name" value="Cache_3-Cache_2"/>
    <property type="match status" value="1"/>
</dbReference>
<evidence type="ECO:0000256" key="9">
    <source>
        <dbReference type="SAM" id="MobiDB-lite"/>
    </source>
</evidence>
<dbReference type="STRING" id="1121391.SAMN02745206_00623"/>
<organism evidence="11 12">
    <name type="scientific">Desulfacinum infernum DSM 9756</name>
    <dbReference type="NCBI Taxonomy" id="1121391"/>
    <lineage>
        <taxon>Bacteria</taxon>
        <taxon>Pseudomonadati</taxon>
        <taxon>Thermodesulfobacteriota</taxon>
        <taxon>Syntrophobacteria</taxon>
        <taxon>Syntrophobacterales</taxon>
        <taxon>Syntrophobacteraceae</taxon>
        <taxon>Desulfacinum</taxon>
    </lineage>
</organism>
<comment type="similarity">
    <text evidence="7">Belongs to the methyl-accepting chemotaxis (MCP) protein family.</text>
</comment>
<dbReference type="Pfam" id="PF02743">
    <property type="entry name" value="dCache_1"/>
    <property type="match status" value="1"/>
</dbReference>
<evidence type="ECO:0000256" key="1">
    <source>
        <dbReference type="ARBA" id="ARBA00004651"/>
    </source>
</evidence>
<evidence type="ECO:0000256" key="8">
    <source>
        <dbReference type="PROSITE-ProRule" id="PRU00284"/>
    </source>
</evidence>
<feature type="region of interest" description="Disordered" evidence="9">
    <location>
        <begin position="927"/>
        <end position="979"/>
    </location>
</feature>
<dbReference type="SUPFAM" id="SSF103190">
    <property type="entry name" value="Sensory domain-like"/>
    <property type="match status" value="2"/>
</dbReference>
<dbReference type="OrthoDB" id="9816383at2"/>
<comment type="subcellular location">
    <subcellularLocation>
        <location evidence="1">Cell membrane</location>
        <topology evidence="1">Multi-pass membrane protein</topology>
    </subcellularLocation>
</comment>
<sequence length="979" mass="107424">MTDRLSLRAKLTVMSMGLVVIPVLLVSLFSTHQIQSSMGALISETSLSLKAEAVSKLQIGLERDRLTVQGLIQRVESEALSLAASSNTLGYLSARNGENDLLNDLARRQVERVVEGVLNTCRAQQELLTKKLQSDLTVADHLLRSHGDIQKSPLPFPWKAKNQFTGEEVSIQLPLLEIGGLFLRPTSSMAERVPVVDDVKELIGSTCTIFQKMNDAGDMVRVATNITTPDGLRAIGTFLPAIRLDGLPNPIIQDVLEGKTHIGRIQIFGDWHTAAYKPLQDSEGRIVGMLYVGVKEQDSRELVESITETRFGESGHVFVINSTGKILLHPDNSMVGKNIITDLNLPELQEVTYRKREGRNRFFTYTYQGRKRFVVYNYFKDWDWILCATGYWDELTEEAARISLDLLKKDIQAFADNALLETQSGLHPLYTQVRFIDAHGLELIKWQQGSLTDELQDVSKQPWFLKCRTIEEGRVVHGGLLEQGVAGGPEMLVVSPVYLHGVFRGAVALNMNWELVWQTIQDHTYGKSGYPFVIDAQGRPVAHPQYDVTSGIRLTEDKYGDLAELVRSRMLTGETGYGEYTFQGIRKVAVFAPIHLGNHLFSIAATLPIQEVYALADTMELTTESALDRLNLFAGLFALAMGLVAILVGYRTSTRIALPLTRVIDGLNEGAEQVAAASHEVSSASQSLAEGASRQAASLEETSSALEELAAMTRQNAENAREATELMDGASVIVRKADLSMDELIVKMGRATASSEETQKIIKTIDEIAFQTNLLALNAAVEAARAGEAGAGFAVVAEEVRNLAMRAAQAAKETGDLLHKTIAQIKDSSDQLQETNSLFAQVTQSTAKITQLVKEIAQASGEQAEGIEQINRAVADMDRTVQMTAANSEESASAAEELNAQAEQMRALVFELLQLVRSRREAERLLAGREEAQEAESEAVHTHPVSTGKDEDPTPALPRRATKGNGGGRSAIDWEEEGF</sequence>
<dbReference type="InterPro" id="IPR033462">
    <property type="entry name" value="Cache_3-Cache_2"/>
</dbReference>
<keyword evidence="5" id="KW-1133">Transmembrane helix</keyword>
<keyword evidence="2" id="KW-1003">Cell membrane</keyword>
<dbReference type="PROSITE" id="PS50111">
    <property type="entry name" value="CHEMOTAXIS_TRANSDUC_2"/>
    <property type="match status" value="1"/>
</dbReference>
<dbReference type="PANTHER" id="PTHR43531">
    <property type="entry name" value="PROTEIN ICFG"/>
    <property type="match status" value="1"/>
</dbReference>
<dbReference type="GO" id="GO:0006935">
    <property type="term" value="P:chemotaxis"/>
    <property type="evidence" value="ECO:0007669"/>
    <property type="project" value="UniProtKB-KW"/>
</dbReference>
<dbReference type="Gene3D" id="1.10.287.950">
    <property type="entry name" value="Methyl-accepting chemotaxis protein"/>
    <property type="match status" value="1"/>
</dbReference>
<keyword evidence="4" id="KW-0812">Transmembrane</keyword>
<proteinExistence type="inferred from homology"/>
<dbReference type="InterPro" id="IPR033479">
    <property type="entry name" value="dCache_1"/>
</dbReference>
<accession>A0A1M4VCA6</accession>
<dbReference type="SMART" id="SM00283">
    <property type="entry name" value="MA"/>
    <property type="match status" value="1"/>
</dbReference>
<evidence type="ECO:0000313" key="12">
    <source>
        <dbReference type="Proteomes" id="UP000184076"/>
    </source>
</evidence>
<dbReference type="GO" id="GO:0005886">
    <property type="term" value="C:plasma membrane"/>
    <property type="evidence" value="ECO:0007669"/>
    <property type="project" value="UniProtKB-SubCell"/>
</dbReference>
<dbReference type="Pfam" id="PF00015">
    <property type="entry name" value="MCPsignal"/>
    <property type="match status" value="1"/>
</dbReference>
<name>A0A1M4VCA6_9BACT</name>
<dbReference type="CDD" id="cd12912">
    <property type="entry name" value="PDC2_MCP_like"/>
    <property type="match status" value="2"/>
</dbReference>
<dbReference type="PRINTS" id="PR00260">
    <property type="entry name" value="CHEMTRNSDUCR"/>
</dbReference>
<reference evidence="12" key="1">
    <citation type="submission" date="2016-11" db="EMBL/GenBank/DDBJ databases">
        <authorList>
            <person name="Varghese N."/>
            <person name="Submissions S."/>
        </authorList>
    </citation>
    <scope>NUCLEOTIDE SEQUENCE [LARGE SCALE GENOMIC DNA]</scope>
    <source>
        <strain evidence="12">DSM 9756</strain>
    </source>
</reference>
<dbReference type="RefSeq" id="WP_073036863.1">
    <property type="nucleotide sequence ID" value="NZ_FQVB01000006.1"/>
</dbReference>
<keyword evidence="8" id="KW-0807">Transducer</keyword>
<dbReference type="Gene3D" id="3.30.450.20">
    <property type="entry name" value="PAS domain"/>
    <property type="match status" value="2"/>
</dbReference>
<evidence type="ECO:0000259" key="10">
    <source>
        <dbReference type="PROSITE" id="PS50111"/>
    </source>
</evidence>
<dbReference type="AlphaFoldDB" id="A0A1M4VCA6"/>
<dbReference type="SUPFAM" id="SSF58104">
    <property type="entry name" value="Methyl-accepting chemotaxis protein (MCP) signaling domain"/>
    <property type="match status" value="1"/>
</dbReference>